<dbReference type="PROSITE" id="PS50850">
    <property type="entry name" value="MFS"/>
    <property type="match status" value="1"/>
</dbReference>
<dbReference type="InterPro" id="IPR011701">
    <property type="entry name" value="MFS"/>
</dbReference>
<evidence type="ECO:0000256" key="3">
    <source>
        <dbReference type="ARBA" id="ARBA00022989"/>
    </source>
</evidence>
<evidence type="ECO:0000256" key="1">
    <source>
        <dbReference type="ARBA" id="ARBA00004141"/>
    </source>
</evidence>
<proteinExistence type="predicted"/>
<feature type="transmembrane region" description="Helical" evidence="5">
    <location>
        <begin position="367"/>
        <end position="388"/>
    </location>
</feature>
<feature type="transmembrane region" description="Helical" evidence="5">
    <location>
        <begin position="438"/>
        <end position="461"/>
    </location>
</feature>
<dbReference type="InterPro" id="IPR020846">
    <property type="entry name" value="MFS_dom"/>
</dbReference>
<dbReference type="Pfam" id="PF07690">
    <property type="entry name" value="MFS_1"/>
    <property type="match status" value="1"/>
</dbReference>
<feature type="transmembrane region" description="Helical" evidence="5">
    <location>
        <begin position="408"/>
        <end position="426"/>
    </location>
</feature>
<feature type="transmembrane region" description="Helical" evidence="5">
    <location>
        <begin position="329"/>
        <end position="355"/>
    </location>
</feature>
<dbReference type="GO" id="GO:0005886">
    <property type="term" value="C:plasma membrane"/>
    <property type="evidence" value="ECO:0007669"/>
    <property type="project" value="TreeGrafter"/>
</dbReference>
<gene>
    <name evidence="7" type="ORF">LTR25_005603</name>
</gene>
<dbReference type="InterPro" id="IPR036259">
    <property type="entry name" value="MFS_trans_sf"/>
</dbReference>
<keyword evidence="4 5" id="KW-0472">Membrane</keyword>
<dbReference type="AlphaFoldDB" id="A0AAV9Q5A7"/>
<feature type="transmembrane region" description="Helical" evidence="5">
    <location>
        <begin position="223"/>
        <end position="244"/>
    </location>
</feature>
<feature type="transmembrane region" description="Helical" evidence="5">
    <location>
        <begin position="504"/>
        <end position="525"/>
    </location>
</feature>
<name>A0AAV9Q5A7_9PEZI</name>
<comment type="subcellular location">
    <subcellularLocation>
        <location evidence="1">Membrane</location>
        <topology evidence="1">Multi-pass membrane protein</topology>
    </subcellularLocation>
</comment>
<feature type="transmembrane region" description="Helical" evidence="5">
    <location>
        <begin position="194"/>
        <end position="211"/>
    </location>
</feature>
<accession>A0AAV9Q5A7</accession>
<feature type="domain" description="Major facilitator superfamily (MFS) profile" evidence="6">
    <location>
        <begin position="68"/>
        <end position="542"/>
    </location>
</feature>
<protein>
    <recommendedName>
        <fullName evidence="6">Major facilitator superfamily (MFS) profile domain-containing protein</fullName>
    </recommendedName>
</protein>
<comment type="caution">
    <text evidence="7">The sequence shown here is derived from an EMBL/GenBank/DDBJ whole genome shotgun (WGS) entry which is preliminary data.</text>
</comment>
<evidence type="ECO:0000313" key="7">
    <source>
        <dbReference type="EMBL" id="KAK5535701.1"/>
    </source>
</evidence>
<evidence type="ECO:0000256" key="5">
    <source>
        <dbReference type="SAM" id="Phobius"/>
    </source>
</evidence>
<keyword evidence="2 5" id="KW-0812">Transmembrane</keyword>
<keyword evidence="3 5" id="KW-1133">Transmembrane helix</keyword>
<dbReference type="Gene3D" id="1.20.1250.20">
    <property type="entry name" value="MFS general substrate transporter like domains"/>
    <property type="match status" value="1"/>
</dbReference>
<reference evidence="7 8" key="1">
    <citation type="submission" date="2023-06" db="EMBL/GenBank/DDBJ databases">
        <title>Black Yeasts Isolated from many extreme environments.</title>
        <authorList>
            <person name="Coleine C."/>
            <person name="Stajich J.E."/>
            <person name="Selbmann L."/>
        </authorList>
    </citation>
    <scope>NUCLEOTIDE SEQUENCE [LARGE SCALE GENOMIC DNA]</scope>
    <source>
        <strain evidence="7 8">CCFEE 5887</strain>
    </source>
</reference>
<dbReference type="PANTHER" id="PTHR23502:SF29">
    <property type="entry name" value="TRANSPORTER, PUTATIVE (AFU_ORTHOLOGUE AFUA_6G06680)-RELATED"/>
    <property type="match status" value="1"/>
</dbReference>
<sequence>MGFGILEPKTSLQHVPGTTFLDVHDQTAVDNSQVLKKGTGRNAHVVLIPQPSNDPNDPLNWPLWQRDLILLLYAACTIATIGFGPILSPIAVTLLMEFKVTFTKVSLLSGYNLCATGAVGIFIACLCRKFGKRPGLLISMTSALAGSLWAARAQSYGSLLGARVLQGLSMSFFESIVFSVIGDLYFVHERGKRMAIYISALSAVSNLPVLVAGKIDESLGWRWIFWMYSIFIGALWILAILFGWETAYNRDVVYEVDASSHENLQMIEEMKAADAREQPSTEHAETSNASFSTRKRPWHLRLAPFNGTFTKTPIVKLVFAPFLVCANPAVLWSMLTVAFPVLWVVGISLVIAQIFSAPPYLLTAKELGYMSAGPIVLGTLANLACGLISDSSAKWLSRRNGGVYEPEFRLFLIIGLAVCSALGYYLKGYVITQGASAVAASVCYGVVVAGCQFSAVCAGTYMVDAYRTLSVDVFIISMIFKNFLYYGFSYILNNWVTRQGPANFFYTVGGIQLGLTLFTVPLYFYGKKIRAWWHIQPIARKF</sequence>
<dbReference type="PANTHER" id="PTHR23502">
    <property type="entry name" value="MAJOR FACILITATOR SUPERFAMILY"/>
    <property type="match status" value="1"/>
</dbReference>
<evidence type="ECO:0000313" key="8">
    <source>
        <dbReference type="Proteomes" id="UP001345827"/>
    </source>
</evidence>
<feature type="transmembrane region" description="Helical" evidence="5">
    <location>
        <begin position="70"/>
        <end position="96"/>
    </location>
</feature>
<dbReference type="Proteomes" id="UP001345827">
    <property type="component" value="Unassembled WGS sequence"/>
</dbReference>
<organism evidence="7 8">
    <name type="scientific">Vermiconidia calcicola</name>
    <dbReference type="NCBI Taxonomy" id="1690605"/>
    <lineage>
        <taxon>Eukaryota</taxon>
        <taxon>Fungi</taxon>
        <taxon>Dikarya</taxon>
        <taxon>Ascomycota</taxon>
        <taxon>Pezizomycotina</taxon>
        <taxon>Dothideomycetes</taxon>
        <taxon>Dothideomycetidae</taxon>
        <taxon>Mycosphaerellales</taxon>
        <taxon>Extremaceae</taxon>
        <taxon>Vermiconidia</taxon>
    </lineage>
</organism>
<dbReference type="EMBL" id="JAXLQG010000009">
    <property type="protein sequence ID" value="KAK5535701.1"/>
    <property type="molecule type" value="Genomic_DNA"/>
</dbReference>
<dbReference type="GO" id="GO:0022857">
    <property type="term" value="F:transmembrane transporter activity"/>
    <property type="evidence" value="ECO:0007669"/>
    <property type="project" value="InterPro"/>
</dbReference>
<evidence type="ECO:0000259" key="6">
    <source>
        <dbReference type="PROSITE" id="PS50850"/>
    </source>
</evidence>
<evidence type="ECO:0000256" key="2">
    <source>
        <dbReference type="ARBA" id="ARBA00022692"/>
    </source>
</evidence>
<feature type="transmembrane region" description="Helical" evidence="5">
    <location>
        <begin position="134"/>
        <end position="152"/>
    </location>
</feature>
<feature type="transmembrane region" description="Helical" evidence="5">
    <location>
        <begin position="108"/>
        <end position="127"/>
    </location>
</feature>
<evidence type="ECO:0000256" key="4">
    <source>
        <dbReference type="ARBA" id="ARBA00023136"/>
    </source>
</evidence>
<feature type="transmembrane region" description="Helical" evidence="5">
    <location>
        <begin position="164"/>
        <end position="187"/>
    </location>
</feature>
<dbReference type="SUPFAM" id="SSF103473">
    <property type="entry name" value="MFS general substrate transporter"/>
    <property type="match status" value="1"/>
</dbReference>
<feature type="transmembrane region" description="Helical" evidence="5">
    <location>
        <begin position="473"/>
        <end position="492"/>
    </location>
</feature>
<keyword evidence="8" id="KW-1185">Reference proteome</keyword>